<reference evidence="1 2" key="1">
    <citation type="submission" date="2023-03" db="EMBL/GenBank/DDBJ databases">
        <title>Genome insight into feeding habits of ladybird beetles.</title>
        <authorList>
            <person name="Li H.-S."/>
            <person name="Huang Y.-H."/>
            <person name="Pang H."/>
        </authorList>
    </citation>
    <scope>NUCLEOTIDE SEQUENCE [LARGE SCALE GENOMIC DNA]</scope>
    <source>
        <strain evidence="1">SYSU_2023b</strain>
        <tissue evidence="1">Whole body</tissue>
    </source>
</reference>
<dbReference type="InterPro" id="IPR036910">
    <property type="entry name" value="HMG_box_dom_sf"/>
</dbReference>
<evidence type="ECO:0000313" key="2">
    <source>
        <dbReference type="Proteomes" id="UP001431783"/>
    </source>
</evidence>
<keyword evidence="2" id="KW-1185">Reference proteome</keyword>
<protein>
    <recommendedName>
        <fullName evidence="3">Protamine</fullName>
    </recommendedName>
</protein>
<sequence length="141" mass="17262">MKLNSCNKSDAVCNTYFIPRRSCSKKRRRRKRCRKGRVTKNPFFNFLRLFRARHCRWTVPKIAIEGAKCWCAMTEIERKKFYLQAHRAFLRSLNISRGRRRIRSRRCSNIGRRRRTRRSRSCPRRRRSKSIVFRRCASYSR</sequence>
<comment type="caution">
    <text evidence="1">The sequence shown here is derived from an EMBL/GenBank/DDBJ whole genome shotgun (WGS) entry which is preliminary data.</text>
</comment>
<dbReference type="SUPFAM" id="SSF47095">
    <property type="entry name" value="HMG-box"/>
    <property type="match status" value="1"/>
</dbReference>
<evidence type="ECO:0000313" key="1">
    <source>
        <dbReference type="EMBL" id="KAK9887895.1"/>
    </source>
</evidence>
<organism evidence="1 2">
    <name type="scientific">Henosepilachna vigintioctopunctata</name>
    <dbReference type="NCBI Taxonomy" id="420089"/>
    <lineage>
        <taxon>Eukaryota</taxon>
        <taxon>Metazoa</taxon>
        <taxon>Ecdysozoa</taxon>
        <taxon>Arthropoda</taxon>
        <taxon>Hexapoda</taxon>
        <taxon>Insecta</taxon>
        <taxon>Pterygota</taxon>
        <taxon>Neoptera</taxon>
        <taxon>Endopterygota</taxon>
        <taxon>Coleoptera</taxon>
        <taxon>Polyphaga</taxon>
        <taxon>Cucujiformia</taxon>
        <taxon>Coccinelloidea</taxon>
        <taxon>Coccinellidae</taxon>
        <taxon>Epilachninae</taxon>
        <taxon>Epilachnini</taxon>
        <taxon>Henosepilachna</taxon>
    </lineage>
</organism>
<dbReference type="InterPro" id="IPR024460">
    <property type="entry name" value="Protamine-like"/>
</dbReference>
<evidence type="ECO:0008006" key="3">
    <source>
        <dbReference type="Google" id="ProtNLM"/>
    </source>
</evidence>
<name>A0AAW1V335_9CUCU</name>
<gene>
    <name evidence="1" type="ORF">WA026_000199</name>
</gene>
<dbReference type="GO" id="GO:0005634">
    <property type="term" value="C:nucleus"/>
    <property type="evidence" value="ECO:0007669"/>
    <property type="project" value="UniProtKB-ARBA"/>
</dbReference>
<dbReference type="AlphaFoldDB" id="A0AAW1V335"/>
<dbReference type="EMBL" id="JARQZJ010000121">
    <property type="protein sequence ID" value="KAK9887895.1"/>
    <property type="molecule type" value="Genomic_DNA"/>
</dbReference>
<proteinExistence type="predicted"/>
<dbReference type="Proteomes" id="UP001431783">
    <property type="component" value="Unassembled WGS sequence"/>
</dbReference>
<dbReference type="GO" id="GO:0035092">
    <property type="term" value="P:sperm DNA condensation"/>
    <property type="evidence" value="ECO:0007669"/>
    <property type="project" value="InterPro"/>
</dbReference>
<dbReference type="Pfam" id="PF06382">
    <property type="entry name" value="Protamine_like"/>
    <property type="match status" value="1"/>
</dbReference>
<accession>A0AAW1V335</accession>